<evidence type="ECO:0000313" key="6">
    <source>
        <dbReference type="Proteomes" id="UP001152321"/>
    </source>
</evidence>
<keyword evidence="3" id="KW-0807">Transducer</keyword>
<sequence length="581" mass="62029">MFIPFFLSGVVGGKLAREALHDVDEASQLIRHSSAFVAFSHLTHNMQKERARSSLFLGKNLSLEELNQVRKETDILLDQADKELIQTRLDSKSLEAWKPLKSNLENLRRSINDSVIDAPQSSEQYSRSIASILKVQVGLSRTVTFRGFENHILALAIFNTAKESAGQLRAQVISILTEDKALTAQQIGRLNALRVGMLVNLNSPAMDVSPQGMAEIESFVNSESWKKVLHVVDGVNEKSGAGHYGFDPKEFYTAITSSLDLMNDLIDRESARSSAALQTEAKAITSTIYLSLGLAALILLATVGLVLKTVHSLVKSIDGAMQTLHEIALEVATASDLLANSSQQVSEGTTETAASLEETVASVEELTSIARETAKRAELAASLSSDGALKAEEGESHTDNLVKSMSEITGDSKKIQEIIAVIDDLAFQTNLLALNAAVEAARAGEQGKGFAVVADAVRSLAQKSASAAKDISSLISTSVAGIERGTNIVEVSGTSLRELAQGIRKINTLNVEINSVSQEQATGFSQIAEAMNQLDSATQGNAAAAEEVSALSSKMSGHGRSLLVVVNGLNLIVNGQNKNIH</sequence>
<dbReference type="PANTHER" id="PTHR43531:SF11">
    <property type="entry name" value="METHYL-ACCEPTING CHEMOTAXIS PROTEIN 3"/>
    <property type="match status" value="1"/>
</dbReference>
<dbReference type="InterPro" id="IPR004089">
    <property type="entry name" value="MCPsignal_dom"/>
</dbReference>
<protein>
    <submittedName>
        <fullName evidence="5">Methyl-accepting chemotaxis protein</fullName>
    </submittedName>
</protein>
<dbReference type="PANTHER" id="PTHR43531">
    <property type="entry name" value="PROTEIN ICFG"/>
    <property type="match status" value="1"/>
</dbReference>
<accession>A0ABT6DJ98</accession>
<comment type="similarity">
    <text evidence="2">Belongs to the methyl-accepting chemotaxis (MCP) protein family.</text>
</comment>
<evidence type="ECO:0000256" key="3">
    <source>
        <dbReference type="PROSITE-ProRule" id="PRU00284"/>
    </source>
</evidence>
<dbReference type="EMBL" id="JANRMI010000003">
    <property type="protein sequence ID" value="MDG0816938.1"/>
    <property type="molecule type" value="Genomic_DNA"/>
</dbReference>
<dbReference type="InterPro" id="IPR013587">
    <property type="entry name" value="Nitrate/nitrite_sensing"/>
</dbReference>
<dbReference type="CDD" id="cd11386">
    <property type="entry name" value="MCP_signal"/>
    <property type="match status" value="1"/>
</dbReference>
<gene>
    <name evidence="5" type="ORF">NWE73_11220</name>
</gene>
<dbReference type="SUPFAM" id="SSF58104">
    <property type="entry name" value="Methyl-accepting chemotaxis protein (MCP) signaling domain"/>
    <property type="match status" value="1"/>
</dbReference>
<evidence type="ECO:0000259" key="4">
    <source>
        <dbReference type="PROSITE" id="PS50111"/>
    </source>
</evidence>
<reference evidence="5" key="1">
    <citation type="submission" date="2022-08" db="EMBL/GenBank/DDBJ databases">
        <title>Novel Bdellovibrio Species Isolated from Svalbard: Designation Bdellovibrio svalbardensis.</title>
        <authorList>
            <person name="Mitchell R.J."/>
            <person name="Choi S.Y."/>
        </authorList>
    </citation>
    <scope>NUCLEOTIDE SEQUENCE</scope>
    <source>
        <strain evidence="5">PAP01</strain>
    </source>
</reference>
<evidence type="ECO:0000256" key="2">
    <source>
        <dbReference type="ARBA" id="ARBA00029447"/>
    </source>
</evidence>
<dbReference type="InterPro" id="IPR051310">
    <property type="entry name" value="MCP_chemotaxis"/>
</dbReference>
<evidence type="ECO:0000256" key="1">
    <source>
        <dbReference type="ARBA" id="ARBA00022500"/>
    </source>
</evidence>
<organism evidence="5 6">
    <name type="scientific">Bdellovibrio svalbardensis</name>
    <dbReference type="NCBI Taxonomy" id="2972972"/>
    <lineage>
        <taxon>Bacteria</taxon>
        <taxon>Pseudomonadati</taxon>
        <taxon>Bdellovibrionota</taxon>
        <taxon>Bdellovibrionia</taxon>
        <taxon>Bdellovibrionales</taxon>
        <taxon>Pseudobdellovibrionaceae</taxon>
        <taxon>Bdellovibrio</taxon>
    </lineage>
</organism>
<keyword evidence="1" id="KW-0145">Chemotaxis</keyword>
<dbReference type="Proteomes" id="UP001152321">
    <property type="component" value="Unassembled WGS sequence"/>
</dbReference>
<keyword evidence="6" id="KW-1185">Reference proteome</keyword>
<proteinExistence type="inferred from homology"/>
<name>A0ABT6DJ98_9BACT</name>
<dbReference type="Pfam" id="PF00015">
    <property type="entry name" value="MCPsignal"/>
    <property type="match status" value="1"/>
</dbReference>
<dbReference type="SMART" id="SM00283">
    <property type="entry name" value="MA"/>
    <property type="match status" value="1"/>
</dbReference>
<evidence type="ECO:0000313" key="5">
    <source>
        <dbReference type="EMBL" id="MDG0816938.1"/>
    </source>
</evidence>
<comment type="caution">
    <text evidence="5">The sequence shown here is derived from an EMBL/GenBank/DDBJ whole genome shotgun (WGS) entry which is preliminary data.</text>
</comment>
<dbReference type="Gene3D" id="1.10.287.950">
    <property type="entry name" value="Methyl-accepting chemotaxis protein"/>
    <property type="match status" value="1"/>
</dbReference>
<feature type="domain" description="Methyl-accepting transducer" evidence="4">
    <location>
        <begin position="327"/>
        <end position="556"/>
    </location>
</feature>
<dbReference type="PROSITE" id="PS50111">
    <property type="entry name" value="CHEMOTAXIS_TRANSDUC_2"/>
    <property type="match status" value="1"/>
</dbReference>
<dbReference type="Pfam" id="PF08376">
    <property type="entry name" value="NIT"/>
    <property type="match status" value="1"/>
</dbReference>